<dbReference type="AlphaFoldDB" id="A0AAN1Y3D7"/>
<proteinExistence type="predicted"/>
<evidence type="ECO:0000313" key="1">
    <source>
        <dbReference type="EMBL" id="BDO12588.1"/>
    </source>
</evidence>
<reference evidence="1" key="1">
    <citation type="submission" date="2022-07" db="EMBL/GenBank/DDBJ databases">
        <title>Complete genome sequence of carbapenem-resistant Klebsiella spp. in Japan.</title>
        <authorList>
            <person name="Maehana S."/>
            <person name="Suzuki M."/>
            <person name="Kitasato H."/>
        </authorList>
    </citation>
    <scope>NUCLEOTIDE SEQUENCE</scope>
    <source>
        <strain evidence="1">KAM644</strain>
    </source>
</reference>
<dbReference type="Proteomes" id="UP001058353">
    <property type="component" value="Chromosome"/>
</dbReference>
<sequence>MGKNTGDKNIKTVVMMTVVWLTSLKNTPSEAKIHDKPRLKITRGRKTKGINIIVQCIKPLNITKAVNSTSKLIAVWNNAATKDMTDNVSKGKITFFT</sequence>
<evidence type="ECO:0000313" key="2">
    <source>
        <dbReference type="Proteomes" id="UP001058353"/>
    </source>
</evidence>
<gene>
    <name evidence="1" type="ORF">KAM644c_16540</name>
</gene>
<name>A0AAN1Y3D7_9ENTR</name>
<dbReference type="EMBL" id="AP026407">
    <property type="protein sequence ID" value="BDO12588.1"/>
    <property type="molecule type" value="Genomic_DNA"/>
</dbReference>
<accession>A0AAN1Y3D7</accession>
<organism evidence="1 2">
    <name type="scientific">Klebsiella quasipneumoniae subsp. quasipneumoniae</name>
    <dbReference type="NCBI Taxonomy" id="1667327"/>
    <lineage>
        <taxon>Bacteria</taxon>
        <taxon>Pseudomonadati</taxon>
        <taxon>Pseudomonadota</taxon>
        <taxon>Gammaproteobacteria</taxon>
        <taxon>Enterobacterales</taxon>
        <taxon>Enterobacteriaceae</taxon>
        <taxon>Klebsiella/Raoultella group</taxon>
        <taxon>Klebsiella</taxon>
        <taxon>Klebsiella pneumoniae complex</taxon>
    </lineage>
</organism>
<protein>
    <submittedName>
        <fullName evidence="1">Uncharacterized protein</fullName>
    </submittedName>
</protein>